<name>A0A6A6R3Q7_9PEZI</name>
<feature type="compositionally biased region" description="Low complexity" evidence="1">
    <location>
        <begin position="135"/>
        <end position="181"/>
    </location>
</feature>
<organism evidence="2 3">
    <name type="scientific">Lophium mytilinum</name>
    <dbReference type="NCBI Taxonomy" id="390894"/>
    <lineage>
        <taxon>Eukaryota</taxon>
        <taxon>Fungi</taxon>
        <taxon>Dikarya</taxon>
        <taxon>Ascomycota</taxon>
        <taxon>Pezizomycotina</taxon>
        <taxon>Dothideomycetes</taxon>
        <taxon>Pleosporomycetidae</taxon>
        <taxon>Mytilinidiales</taxon>
        <taxon>Mytilinidiaceae</taxon>
        <taxon>Lophium</taxon>
    </lineage>
</organism>
<evidence type="ECO:0000256" key="1">
    <source>
        <dbReference type="SAM" id="MobiDB-lite"/>
    </source>
</evidence>
<evidence type="ECO:0000313" key="3">
    <source>
        <dbReference type="Proteomes" id="UP000799750"/>
    </source>
</evidence>
<protein>
    <submittedName>
        <fullName evidence="2">Uncharacterized protein</fullName>
    </submittedName>
</protein>
<feature type="compositionally biased region" description="Basic and acidic residues" evidence="1">
    <location>
        <begin position="237"/>
        <end position="247"/>
    </location>
</feature>
<keyword evidence="3" id="KW-1185">Reference proteome</keyword>
<sequence length="331" mass="35724">MLSQATEAEELQRMLHSNTLALTAAVQSKDAVANPLHASCKNNATLLKYNIIIMKAFAIIGDKFWRWRRSGDLSISWNALDGSKMSSTPPRFNNSRAGRHLQRGLSDPPVISLRGGSGSYRDPSSSRRAQPPRPSSQASYSSAPTPAASTGAPTSAASTGASTPAVYNDAPTPAYTGAPAGHSNHALGPDGSGLKSVSNAPVSSESTPKYINDDERRRRGMEKSQEFSERFYSSHPVDARRNNRDYFTRSYATPPESAIDTSEDGNSSFFDRDRSPQTPDRVPSSERVAVPVIAVIPPSPKLQAEIPRKKANSEKETSKEKDDSCGSKDGR</sequence>
<dbReference type="OrthoDB" id="10675569at2759"/>
<dbReference type="AlphaFoldDB" id="A0A6A6R3Q7"/>
<dbReference type="EMBL" id="MU004185">
    <property type="protein sequence ID" value="KAF2498944.1"/>
    <property type="molecule type" value="Genomic_DNA"/>
</dbReference>
<feature type="compositionally biased region" description="Basic and acidic residues" evidence="1">
    <location>
        <begin position="306"/>
        <end position="331"/>
    </location>
</feature>
<feature type="compositionally biased region" description="Polar residues" evidence="1">
    <location>
        <begin position="195"/>
        <end position="209"/>
    </location>
</feature>
<reference evidence="2" key="1">
    <citation type="journal article" date="2020" name="Stud. Mycol.">
        <title>101 Dothideomycetes genomes: a test case for predicting lifestyles and emergence of pathogens.</title>
        <authorList>
            <person name="Haridas S."/>
            <person name="Albert R."/>
            <person name="Binder M."/>
            <person name="Bloem J."/>
            <person name="Labutti K."/>
            <person name="Salamov A."/>
            <person name="Andreopoulos B."/>
            <person name="Baker S."/>
            <person name="Barry K."/>
            <person name="Bills G."/>
            <person name="Bluhm B."/>
            <person name="Cannon C."/>
            <person name="Castanera R."/>
            <person name="Culley D."/>
            <person name="Daum C."/>
            <person name="Ezra D."/>
            <person name="Gonzalez J."/>
            <person name="Henrissat B."/>
            <person name="Kuo A."/>
            <person name="Liang C."/>
            <person name="Lipzen A."/>
            <person name="Lutzoni F."/>
            <person name="Magnuson J."/>
            <person name="Mondo S."/>
            <person name="Nolan M."/>
            <person name="Ohm R."/>
            <person name="Pangilinan J."/>
            <person name="Park H.-J."/>
            <person name="Ramirez L."/>
            <person name="Alfaro M."/>
            <person name="Sun H."/>
            <person name="Tritt A."/>
            <person name="Yoshinaga Y."/>
            <person name="Zwiers L.-H."/>
            <person name="Turgeon B."/>
            <person name="Goodwin S."/>
            <person name="Spatafora J."/>
            <person name="Crous P."/>
            <person name="Grigoriev I."/>
        </authorList>
    </citation>
    <scope>NUCLEOTIDE SEQUENCE</scope>
    <source>
        <strain evidence="2">CBS 269.34</strain>
    </source>
</reference>
<gene>
    <name evidence="2" type="ORF">BU16DRAFT_615918</name>
</gene>
<evidence type="ECO:0000313" key="2">
    <source>
        <dbReference type="EMBL" id="KAF2498944.1"/>
    </source>
</evidence>
<feature type="compositionally biased region" description="Polar residues" evidence="1">
    <location>
        <begin position="84"/>
        <end position="96"/>
    </location>
</feature>
<feature type="region of interest" description="Disordered" evidence="1">
    <location>
        <begin position="78"/>
        <end position="331"/>
    </location>
</feature>
<feature type="compositionally biased region" description="Basic and acidic residues" evidence="1">
    <location>
        <begin position="211"/>
        <end position="229"/>
    </location>
</feature>
<dbReference type="Proteomes" id="UP000799750">
    <property type="component" value="Unassembled WGS sequence"/>
</dbReference>
<proteinExistence type="predicted"/>
<accession>A0A6A6R3Q7</accession>